<feature type="compositionally biased region" description="Basic and acidic residues" evidence="1">
    <location>
        <begin position="58"/>
        <end position="72"/>
    </location>
</feature>
<comment type="caution">
    <text evidence="2">The sequence shown here is derived from an EMBL/GenBank/DDBJ whole genome shotgun (WGS) entry which is preliminary data.</text>
</comment>
<feature type="region of interest" description="Disordered" evidence="1">
    <location>
        <begin position="46"/>
        <end position="72"/>
    </location>
</feature>
<accession>A0A2P8HZB0</accession>
<evidence type="ECO:0000313" key="2">
    <source>
        <dbReference type="EMBL" id="PSL51569.1"/>
    </source>
</evidence>
<dbReference type="RefSeq" id="WP_106619877.1">
    <property type="nucleotide sequence ID" value="NZ_PYAX01000020.1"/>
</dbReference>
<protein>
    <submittedName>
        <fullName evidence="2">Uncharacterized protein</fullName>
    </submittedName>
</protein>
<dbReference type="AlphaFoldDB" id="A0A2P8HZB0"/>
<evidence type="ECO:0000256" key="1">
    <source>
        <dbReference type="SAM" id="MobiDB-lite"/>
    </source>
</evidence>
<proteinExistence type="predicted"/>
<reference evidence="2 3" key="1">
    <citation type="submission" date="2018-03" db="EMBL/GenBank/DDBJ databases">
        <title>Genomic Encyclopedia of Type Strains, Phase III (KMG-III): the genomes of soil and plant-associated and newly described type strains.</title>
        <authorList>
            <person name="Whitman W."/>
        </authorList>
    </citation>
    <scope>NUCLEOTIDE SEQUENCE [LARGE SCALE GENOMIC DNA]</scope>
    <source>
        <strain evidence="2 3">CGMCC 4.7097</strain>
    </source>
</reference>
<dbReference type="Proteomes" id="UP000241118">
    <property type="component" value="Unassembled WGS sequence"/>
</dbReference>
<sequence length="72" mass="8040">MIRKDRIQVRSETLCEHDAGHVDDLGYPLLIITSFLATALAIRAVQTPPGQDDDTDEADIRCRDTRLLDSTT</sequence>
<dbReference type="EMBL" id="PYAX01000020">
    <property type="protein sequence ID" value="PSL51569.1"/>
    <property type="molecule type" value="Genomic_DNA"/>
</dbReference>
<name>A0A2P8HZB0_SACCR</name>
<keyword evidence="3" id="KW-1185">Reference proteome</keyword>
<gene>
    <name evidence="2" type="ORF">B0I31_120103</name>
</gene>
<organism evidence="2 3">
    <name type="scientific">Saccharothrix carnea</name>
    <dbReference type="NCBI Taxonomy" id="1280637"/>
    <lineage>
        <taxon>Bacteria</taxon>
        <taxon>Bacillati</taxon>
        <taxon>Actinomycetota</taxon>
        <taxon>Actinomycetes</taxon>
        <taxon>Pseudonocardiales</taxon>
        <taxon>Pseudonocardiaceae</taxon>
        <taxon>Saccharothrix</taxon>
    </lineage>
</organism>
<evidence type="ECO:0000313" key="3">
    <source>
        <dbReference type="Proteomes" id="UP000241118"/>
    </source>
</evidence>